<feature type="domain" description="Choline/carnitine acyltransferase" evidence="9">
    <location>
        <begin position="266"/>
        <end position="311"/>
    </location>
</feature>
<evidence type="ECO:0000256" key="8">
    <source>
        <dbReference type="ARBA" id="ARBA00048999"/>
    </source>
</evidence>
<proteinExistence type="inferred from homology"/>
<evidence type="ECO:0000256" key="3">
    <source>
        <dbReference type="ARBA" id="ARBA00022448"/>
    </source>
</evidence>
<dbReference type="Gene3D" id="3.30.559.10">
    <property type="entry name" value="Chloramphenicol acetyltransferase-like domain"/>
    <property type="match status" value="1"/>
</dbReference>
<dbReference type="SUPFAM" id="SSF52777">
    <property type="entry name" value="CoA-dependent acyltransferases"/>
    <property type="match status" value="2"/>
</dbReference>
<keyword evidence="6" id="KW-0443">Lipid metabolism</keyword>
<keyword evidence="11" id="KW-1185">Reference proteome</keyword>
<keyword evidence="3" id="KW-0813">Transport</keyword>
<dbReference type="InterPro" id="IPR042572">
    <property type="entry name" value="Carn_acyl_trans_N"/>
</dbReference>
<evidence type="ECO:0000256" key="6">
    <source>
        <dbReference type="ARBA" id="ARBA00023098"/>
    </source>
</evidence>
<keyword evidence="7" id="KW-0012">Acyltransferase</keyword>
<evidence type="ECO:0000256" key="2">
    <source>
        <dbReference type="ARBA" id="ARBA00005232"/>
    </source>
</evidence>
<dbReference type="InterPro" id="IPR023213">
    <property type="entry name" value="CAT-like_dom_sf"/>
</dbReference>
<evidence type="ECO:0000313" key="11">
    <source>
        <dbReference type="Proteomes" id="UP001476798"/>
    </source>
</evidence>
<gene>
    <name evidence="10" type="ORF">GOODEAATRI_007596</name>
</gene>
<name>A0ABV0MGX3_9TELE</name>
<keyword evidence="5" id="KW-0276">Fatty acid metabolism</keyword>
<dbReference type="InterPro" id="IPR042231">
    <property type="entry name" value="Cho/carn_acyl_trans_2"/>
</dbReference>
<comment type="caution">
    <text evidence="10">The sequence shown here is derived from an EMBL/GenBank/DDBJ whole genome shotgun (WGS) entry which is preliminary data.</text>
</comment>
<dbReference type="PANTHER" id="PTHR22589">
    <property type="entry name" value="CARNITINE O-ACYLTRANSFERASE"/>
    <property type="match status" value="1"/>
</dbReference>
<sequence length="329" mass="37027">MTAEGLPICIPGTVEGFSASFYHHAGGYCQSCGECLIPERSFAHQEGLPKLPVPPLKQTCDRYLATLEAIVSDEELEHTRMLLQEFLKSGVGERLQKELERRARKTDNWDSNLDLLLYYTRYIHVEQTIQICYIMLSDFGCACSCQSGGCNVYNSDGTPLTVDQITMQLEKIWNSSLQTNKEPIGILTSQHRNTWGKAYNNLIKALFIPDVLIFVNRQRTEMVRSPMVPLAMPQKLRFNITPEIKRDIEKAKQNMNMCVGSKTDCVMCFGPMVPDGYGVCYNPMDEHINIAITAFNSCEDTNAANFAEAVKKALLDMRALLTETAATRQ</sequence>
<accession>A0ABV0MGX3</accession>
<feature type="domain" description="Choline/carnitine acyltransferase" evidence="9">
    <location>
        <begin position="151"/>
        <end position="204"/>
    </location>
</feature>
<dbReference type="InterPro" id="IPR039551">
    <property type="entry name" value="Cho/carn_acyl_trans"/>
</dbReference>
<evidence type="ECO:0000313" key="10">
    <source>
        <dbReference type="EMBL" id="MEQ2157994.1"/>
    </source>
</evidence>
<dbReference type="Gene3D" id="1.10.275.20">
    <property type="entry name" value="Choline/Carnitine o-acyltransferase"/>
    <property type="match status" value="1"/>
</dbReference>
<comment type="pathway">
    <text evidence="1">Lipid metabolism; fatty acid beta-oxidation.</text>
</comment>
<dbReference type="Proteomes" id="UP001476798">
    <property type="component" value="Unassembled WGS sequence"/>
</dbReference>
<dbReference type="InterPro" id="IPR000542">
    <property type="entry name" value="Carn_acyl_trans"/>
</dbReference>
<dbReference type="Gene3D" id="3.30.559.70">
    <property type="entry name" value="Choline/Carnitine o-acyltransferase, domain 2"/>
    <property type="match status" value="1"/>
</dbReference>
<feature type="domain" description="Choline/carnitine acyltransferase" evidence="9">
    <location>
        <begin position="51"/>
        <end position="112"/>
    </location>
</feature>
<dbReference type="EMBL" id="JAHRIO010000387">
    <property type="protein sequence ID" value="MEQ2157994.1"/>
    <property type="molecule type" value="Genomic_DNA"/>
</dbReference>
<dbReference type="Pfam" id="PF00755">
    <property type="entry name" value="Carn_acyltransf"/>
    <property type="match status" value="3"/>
</dbReference>
<evidence type="ECO:0000259" key="9">
    <source>
        <dbReference type="Pfam" id="PF00755"/>
    </source>
</evidence>
<evidence type="ECO:0000256" key="7">
    <source>
        <dbReference type="ARBA" id="ARBA00023315"/>
    </source>
</evidence>
<evidence type="ECO:0000256" key="4">
    <source>
        <dbReference type="ARBA" id="ARBA00022679"/>
    </source>
</evidence>
<protein>
    <recommendedName>
        <fullName evidence="9">Choline/carnitine acyltransferase domain-containing protein</fullName>
    </recommendedName>
</protein>
<dbReference type="PANTHER" id="PTHR22589:SF50">
    <property type="entry name" value="CARNITINE O-ACETYLTRANSFERASE"/>
    <property type="match status" value="1"/>
</dbReference>
<evidence type="ECO:0000256" key="5">
    <source>
        <dbReference type="ARBA" id="ARBA00022832"/>
    </source>
</evidence>
<comment type="catalytic activity">
    <reaction evidence="8">
        <text>4,8-dimethylnonanoyl-CoA + (R)-carnitine = O-4,8-dimethylnonanoyl-(R)-carnitine + CoA</text>
        <dbReference type="Rhea" id="RHEA:44860"/>
        <dbReference type="ChEBI" id="CHEBI:16347"/>
        <dbReference type="ChEBI" id="CHEBI:57287"/>
        <dbReference type="ChEBI" id="CHEBI:77061"/>
        <dbReference type="ChEBI" id="CHEBI:84654"/>
    </reaction>
</comment>
<comment type="similarity">
    <text evidence="2">Belongs to the carnitine/choline acetyltransferase family.</text>
</comment>
<organism evidence="10 11">
    <name type="scientific">Goodea atripinnis</name>
    <dbReference type="NCBI Taxonomy" id="208336"/>
    <lineage>
        <taxon>Eukaryota</taxon>
        <taxon>Metazoa</taxon>
        <taxon>Chordata</taxon>
        <taxon>Craniata</taxon>
        <taxon>Vertebrata</taxon>
        <taxon>Euteleostomi</taxon>
        <taxon>Actinopterygii</taxon>
        <taxon>Neopterygii</taxon>
        <taxon>Teleostei</taxon>
        <taxon>Neoteleostei</taxon>
        <taxon>Acanthomorphata</taxon>
        <taxon>Ovalentaria</taxon>
        <taxon>Atherinomorphae</taxon>
        <taxon>Cyprinodontiformes</taxon>
        <taxon>Goodeidae</taxon>
        <taxon>Goodea</taxon>
    </lineage>
</organism>
<keyword evidence="4" id="KW-0808">Transferase</keyword>
<evidence type="ECO:0000256" key="1">
    <source>
        <dbReference type="ARBA" id="ARBA00005005"/>
    </source>
</evidence>
<reference evidence="10 11" key="1">
    <citation type="submission" date="2021-06" db="EMBL/GenBank/DDBJ databases">
        <authorList>
            <person name="Palmer J.M."/>
        </authorList>
    </citation>
    <scope>NUCLEOTIDE SEQUENCE [LARGE SCALE GENOMIC DNA]</scope>
    <source>
        <strain evidence="10 11">GA_2019</strain>
        <tissue evidence="10">Muscle</tissue>
    </source>
</reference>